<feature type="region of interest" description="Disordered" evidence="1">
    <location>
        <begin position="161"/>
        <end position="185"/>
    </location>
</feature>
<proteinExistence type="predicted"/>
<gene>
    <name evidence="2" type="ORF">PGLA1383_LOCUS57286</name>
    <name evidence="3" type="ORF">PGLA2088_LOCUS31855</name>
</gene>
<accession>A0A813HX69</accession>
<organism evidence="2 4">
    <name type="scientific">Polarella glacialis</name>
    <name type="common">Dinoflagellate</name>
    <dbReference type="NCBI Taxonomy" id="89957"/>
    <lineage>
        <taxon>Eukaryota</taxon>
        <taxon>Sar</taxon>
        <taxon>Alveolata</taxon>
        <taxon>Dinophyceae</taxon>
        <taxon>Suessiales</taxon>
        <taxon>Suessiaceae</taxon>
        <taxon>Polarella</taxon>
    </lineage>
</organism>
<dbReference type="Proteomes" id="UP000654075">
    <property type="component" value="Unassembled WGS sequence"/>
</dbReference>
<dbReference type="EMBL" id="CAJNNW010029647">
    <property type="protein sequence ID" value="CAE8700996.1"/>
    <property type="molecule type" value="Genomic_DNA"/>
</dbReference>
<dbReference type="AlphaFoldDB" id="A0A813HX69"/>
<dbReference type="EMBL" id="CAJNNV010033222">
    <property type="protein sequence ID" value="CAE8642885.1"/>
    <property type="molecule type" value="Genomic_DNA"/>
</dbReference>
<feature type="non-terminal residue" evidence="2">
    <location>
        <position position="185"/>
    </location>
</feature>
<name>A0A813HX69_POLGL</name>
<evidence type="ECO:0000313" key="2">
    <source>
        <dbReference type="EMBL" id="CAE8642885.1"/>
    </source>
</evidence>
<evidence type="ECO:0000313" key="3">
    <source>
        <dbReference type="EMBL" id="CAE8700996.1"/>
    </source>
</evidence>
<evidence type="ECO:0000256" key="1">
    <source>
        <dbReference type="SAM" id="MobiDB-lite"/>
    </source>
</evidence>
<sequence>AELGADGNGVWQKMCRSAASTTFLWAHNGTNKNGFVQLLPGGKLVTPWCLGTWKVLPTTPDVLDLSFGSSQHLCHYKDGGFVVEQKRAIRTGRDSLKPGAPKSTGWISPNNNRGHNRAAAPPGSGGPRKRKDKDSDDDEPKAATFSQQDLQFDAFFSSWQGGQNAKRLRQDASSEFGDAEQLVQA</sequence>
<reference evidence="2" key="1">
    <citation type="submission" date="2021-02" db="EMBL/GenBank/DDBJ databases">
        <authorList>
            <person name="Dougan E. K."/>
            <person name="Rhodes N."/>
            <person name="Thang M."/>
            <person name="Chan C."/>
        </authorList>
    </citation>
    <scope>NUCLEOTIDE SEQUENCE</scope>
</reference>
<keyword evidence="4" id="KW-1185">Reference proteome</keyword>
<comment type="caution">
    <text evidence="2">The sequence shown here is derived from an EMBL/GenBank/DDBJ whole genome shotgun (WGS) entry which is preliminary data.</text>
</comment>
<evidence type="ECO:0000313" key="4">
    <source>
        <dbReference type="Proteomes" id="UP000654075"/>
    </source>
</evidence>
<dbReference type="OrthoDB" id="441462at2759"/>
<dbReference type="Proteomes" id="UP000626109">
    <property type="component" value="Unassembled WGS sequence"/>
</dbReference>
<protein>
    <submittedName>
        <fullName evidence="2">Uncharacterized protein</fullName>
    </submittedName>
</protein>
<feature type="region of interest" description="Disordered" evidence="1">
    <location>
        <begin position="92"/>
        <end position="148"/>
    </location>
</feature>